<dbReference type="EMBL" id="SJPN01000007">
    <property type="protein sequence ID" value="TWT94614.1"/>
    <property type="molecule type" value="Genomic_DNA"/>
</dbReference>
<feature type="compositionally biased region" description="Polar residues" evidence="1">
    <location>
        <begin position="47"/>
        <end position="57"/>
    </location>
</feature>
<feature type="region of interest" description="Disordered" evidence="1">
    <location>
        <begin position="31"/>
        <end position="77"/>
    </location>
</feature>
<reference evidence="3 4" key="1">
    <citation type="submission" date="2019-02" db="EMBL/GenBank/DDBJ databases">
        <title>Deep-cultivation of Planctomycetes and their phenomic and genomic characterization uncovers novel biology.</title>
        <authorList>
            <person name="Wiegand S."/>
            <person name="Jogler M."/>
            <person name="Boedeker C."/>
            <person name="Pinto D."/>
            <person name="Vollmers J."/>
            <person name="Rivas-Marin E."/>
            <person name="Kohn T."/>
            <person name="Peeters S.H."/>
            <person name="Heuer A."/>
            <person name="Rast P."/>
            <person name="Oberbeckmann S."/>
            <person name="Bunk B."/>
            <person name="Jeske O."/>
            <person name="Meyerdierks A."/>
            <person name="Storesund J.E."/>
            <person name="Kallscheuer N."/>
            <person name="Luecker S."/>
            <person name="Lage O.M."/>
            <person name="Pohl T."/>
            <person name="Merkel B.J."/>
            <person name="Hornburger P."/>
            <person name="Mueller R.-W."/>
            <person name="Bruemmer F."/>
            <person name="Labrenz M."/>
            <person name="Spormann A.M."/>
            <person name="Op Den Camp H."/>
            <person name="Overmann J."/>
            <person name="Amann R."/>
            <person name="Jetten M.S.M."/>
            <person name="Mascher T."/>
            <person name="Medema M.H."/>
            <person name="Devos D.P."/>
            <person name="Kaster A.-K."/>
            <person name="Ovreas L."/>
            <person name="Rohde M."/>
            <person name="Galperin M.Y."/>
            <person name="Jogler C."/>
        </authorList>
    </citation>
    <scope>NUCLEOTIDE SEQUENCE [LARGE SCALE GENOMIC DNA]</scope>
    <source>
        <strain evidence="3 4">Pla52n</strain>
    </source>
</reference>
<evidence type="ECO:0000256" key="1">
    <source>
        <dbReference type="SAM" id="MobiDB-lite"/>
    </source>
</evidence>
<feature type="compositionally biased region" description="Gly residues" evidence="1">
    <location>
        <begin position="31"/>
        <end position="40"/>
    </location>
</feature>
<feature type="chain" id="PRO_5022959526" evidence="2">
    <location>
        <begin position="23"/>
        <end position="250"/>
    </location>
</feature>
<proteinExistence type="predicted"/>
<organism evidence="3 4">
    <name type="scientific">Stieleria varia</name>
    <dbReference type="NCBI Taxonomy" id="2528005"/>
    <lineage>
        <taxon>Bacteria</taxon>
        <taxon>Pseudomonadati</taxon>
        <taxon>Planctomycetota</taxon>
        <taxon>Planctomycetia</taxon>
        <taxon>Pirellulales</taxon>
        <taxon>Pirellulaceae</taxon>
        <taxon>Stieleria</taxon>
    </lineage>
</organism>
<gene>
    <name evidence="3" type="ORF">Pla52n_54350</name>
</gene>
<keyword evidence="4" id="KW-1185">Reference proteome</keyword>
<evidence type="ECO:0000256" key="2">
    <source>
        <dbReference type="SAM" id="SignalP"/>
    </source>
</evidence>
<dbReference type="AlphaFoldDB" id="A0A5C6A3Y9"/>
<dbReference type="OrthoDB" id="291047at2"/>
<comment type="caution">
    <text evidence="3">The sequence shown here is derived from an EMBL/GenBank/DDBJ whole genome shotgun (WGS) entry which is preliminary data.</text>
</comment>
<sequence length="250" mass="26824" precursor="true">MRWFPWVLMLAITGFFAGVASAQLADPFGGGGSDPFGGGETAAADPGTTSPNQSATQKPAGAQAGKRKPAEAKNKSSAAIRAALNEDTSNTFIETPLIEALQVLGDLHDIPIVLDRRSLEEIGLSADAPVTIDLKSVSLRSFLRLMLRDLQLTYLVKDDVLQIMTTESAAHSLTTEVYPFSKELSDKGDKIMKALTTTVNPSTWEALGGPSSVAVIDNVLVVSATERTHEEVIEFLKKLQEAFENHKASR</sequence>
<dbReference type="RefSeq" id="WP_146522441.1">
    <property type="nucleotide sequence ID" value="NZ_CP151726.1"/>
</dbReference>
<dbReference type="Proteomes" id="UP000320176">
    <property type="component" value="Unassembled WGS sequence"/>
</dbReference>
<evidence type="ECO:0000313" key="4">
    <source>
        <dbReference type="Proteomes" id="UP000320176"/>
    </source>
</evidence>
<accession>A0A5C6A3Y9</accession>
<evidence type="ECO:0000313" key="3">
    <source>
        <dbReference type="EMBL" id="TWT94614.1"/>
    </source>
</evidence>
<feature type="signal peptide" evidence="2">
    <location>
        <begin position="1"/>
        <end position="22"/>
    </location>
</feature>
<name>A0A5C6A3Y9_9BACT</name>
<protein>
    <submittedName>
        <fullName evidence="3">Uncharacterized protein</fullName>
    </submittedName>
</protein>
<keyword evidence="2" id="KW-0732">Signal</keyword>